<proteinExistence type="predicted"/>
<dbReference type="EMBL" id="JARBHB010000005">
    <property type="protein sequence ID" value="KAJ8884675.1"/>
    <property type="molecule type" value="Genomic_DNA"/>
</dbReference>
<comment type="caution">
    <text evidence="2">The sequence shown here is derived from an EMBL/GenBank/DDBJ whole genome shotgun (WGS) entry which is preliminary data.</text>
</comment>
<keyword evidence="3" id="KW-1185">Reference proteome</keyword>
<evidence type="ECO:0000313" key="2">
    <source>
        <dbReference type="EMBL" id="KAJ8884675.1"/>
    </source>
</evidence>
<protein>
    <submittedName>
        <fullName evidence="2">Uncharacterized protein</fullName>
    </submittedName>
</protein>
<sequence length="751" mass="84243">MCVQHSRTRTNHLREKFNIKLVLTTRQLNQDVLESFFSYIRVLDFRYSPAVFCMNHNVTGEEDKEYMTNDRSEIINCFNDKCITAKEDITNIQGEKSVADLDEEIVTVAKRMITFPKKEYSISPCVPTESLGIYSLADILASAVRNVIRYTGEVGGSRICDSHLSTVCKRIMEKLGQADMDHTERQVVCISQDSFYRELTPQEKIRAEKGNFNFDHPVDMCGRHTLQAGVEPVDKEMARGTELSDFDKGVIVGCHLSGLSSRVIARKRPTDFDISEEQLHISPMSRQAIKLSDSGGGWTVATGHWSSGNRFFGVMCQGLHYSGPMDVYWCGFFSGNGFCRSGYNALVRRQQCLLIGLARQEIQPQSCRTSLGQIGSPGEGSSGAAKIHCSTHGMVARGMATHPRGCPANTRREHARQDGCCYNRKRWPYEILTGLATPLSKVFDLYMIRWNYVALSVAEGCFTSRLWRFTICPALFHLLGWRRVLQDCASWFRRRLSVPAQLHRHIGFESCLSLGVTPMCETLSMGDSVRLATPSDPQVPRAHVRMILTWANMELLDMLKRGIWYKKQDVKQGLTSQDNVDKAAITLTWENISLMRSKYAFHISSGIPFKVHSQNPNLAVVGDNECPIKAACELSWSFPSPILPSLEKSTKAGTRVTGGVEEGQHSQERRGGAKGEQRKGTSLSALLPRNRRGKGITSFHRKETRIKATVGQIIIPNLACLHIPAPSTTEFLRPSHSETKRVVWPGFCSYP</sequence>
<dbReference type="InterPro" id="IPR027417">
    <property type="entry name" value="P-loop_NTPase"/>
</dbReference>
<feature type="region of interest" description="Disordered" evidence="1">
    <location>
        <begin position="650"/>
        <end position="685"/>
    </location>
</feature>
<feature type="compositionally biased region" description="Basic and acidic residues" evidence="1">
    <location>
        <begin position="662"/>
        <end position="679"/>
    </location>
</feature>
<dbReference type="Proteomes" id="UP001159363">
    <property type="component" value="Chromosome 4"/>
</dbReference>
<evidence type="ECO:0000256" key="1">
    <source>
        <dbReference type="SAM" id="MobiDB-lite"/>
    </source>
</evidence>
<reference evidence="2 3" key="1">
    <citation type="submission" date="2023-02" db="EMBL/GenBank/DDBJ databases">
        <title>LHISI_Scaffold_Assembly.</title>
        <authorList>
            <person name="Stuart O.P."/>
            <person name="Cleave R."/>
            <person name="Magrath M.J.L."/>
            <person name="Mikheyev A.S."/>
        </authorList>
    </citation>
    <scope>NUCLEOTIDE SEQUENCE [LARGE SCALE GENOMIC DNA]</scope>
    <source>
        <strain evidence="2">Daus_M_001</strain>
        <tissue evidence="2">Leg muscle</tissue>
    </source>
</reference>
<dbReference type="Gene3D" id="3.40.50.300">
    <property type="entry name" value="P-loop containing nucleotide triphosphate hydrolases"/>
    <property type="match status" value="1"/>
</dbReference>
<organism evidence="2 3">
    <name type="scientific">Dryococelus australis</name>
    <dbReference type="NCBI Taxonomy" id="614101"/>
    <lineage>
        <taxon>Eukaryota</taxon>
        <taxon>Metazoa</taxon>
        <taxon>Ecdysozoa</taxon>
        <taxon>Arthropoda</taxon>
        <taxon>Hexapoda</taxon>
        <taxon>Insecta</taxon>
        <taxon>Pterygota</taxon>
        <taxon>Neoptera</taxon>
        <taxon>Polyneoptera</taxon>
        <taxon>Phasmatodea</taxon>
        <taxon>Verophasmatodea</taxon>
        <taxon>Anareolatae</taxon>
        <taxon>Phasmatidae</taxon>
        <taxon>Eurycanthinae</taxon>
        <taxon>Dryococelus</taxon>
    </lineage>
</organism>
<gene>
    <name evidence="2" type="ORF">PR048_016533</name>
</gene>
<name>A0ABQ9HK61_9NEOP</name>
<accession>A0ABQ9HK61</accession>
<evidence type="ECO:0000313" key="3">
    <source>
        <dbReference type="Proteomes" id="UP001159363"/>
    </source>
</evidence>